<reference evidence="7" key="1">
    <citation type="submission" date="2016-11" db="EMBL/GenBank/DDBJ databases">
        <authorList>
            <person name="Sisinthy S."/>
            <person name="Ara S."/>
            <person name="Gundlapally S.R."/>
        </authorList>
    </citation>
    <scope>NUCLEOTIDE SEQUENCE [LARGE SCALE GENOMIC DNA]</scope>
    <source>
        <strain evidence="7">V1-41</strain>
    </source>
</reference>
<dbReference type="SMART" id="SM00267">
    <property type="entry name" value="GGDEF"/>
    <property type="match status" value="1"/>
</dbReference>
<dbReference type="PANTHER" id="PTHR45138:SF9">
    <property type="entry name" value="DIGUANYLATE CYCLASE DGCM-RELATED"/>
    <property type="match status" value="1"/>
</dbReference>
<dbReference type="Gene3D" id="3.30.70.270">
    <property type="match status" value="1"/>
</dbReference>
<dbReference type="SUPFAM" id="SSF55073">
    <property type="entry name" value="Nucleotide cyclase"/>
    <property type="match status" value="1"/>
</dbReference>
<comment type="cofactor">
    <cofactor evidence="1">
        <name>Mg(2+)</name>
        <dbReference type="ChEBI" id="CHEBI:18420"/>
    </cofactor>
</comment>
<proteinExistence type="predicted"/>
<organism evidence="6 7">
    <name type="scientific">Oceanisphaera arctica</name>
    <dbReference type="NCBI Taxonomy" id="641510"/>
    <lineage>
        <taxon>Bacteria</taxon>
        <taxon>Pseudomonadati</taxon>
        <taxon>Pseudomonadota</taxon>
        <taxon>Gammaproteobacteria</taxon>
        <taxon>Aeromonadales</taxon>
        <taxon>Aeromonadaceae</taxon>
        <taxon>Oceanisphaera</taxon>
    </lineage>
</organism>
<dbReference type="PROSITE" id="PS50887">
    <property type="entry name" value="GGDEF"/>
    <property type="match status" value="1"/>
</dbReference>
<evidence type="ECO:0000256" key="1">
    <source>
        <dbReference type="ARBA" id="ARBA00001946"/>
    </source>
</evidence>
<dbReference type="SUPFAM" id="SSF55785">
    <property type="entry name" value="PYP-like sensor domain (PAS domain)"/>
    <property type="match status" value="1"/>
</dbReference>
<evidence type="ECO:0000256" key="2">
    <source>
        <dbReference type="ARBA" id="ARBA00012528"/>
    </source>
</evidence>
<dbReference type="FunFam" id="3.30.70.270:FF:000001">
    <property type="entry name" value="Diguanylate cyclase domain protein"/>
    <property type="match status" value="1"/>
</dbReference>
<dbReference type="InterPro" id="IPR029787">
    <property type="entry name" value="Nucleotide_cyclase"/>
</dbReference>
<evidence type="ECO:0000313" key="6">
    <source>
        <dbReference type="EMBL" id="PPL17656.1"/>
    </source>
</evidence>
<dbReference type="NCBIfam" id="TIGR00254">
    <property type="entry name" value="GGDEF"/>
    <property type="match status" value="1"/>
</dbReference>
<protein>
    <recommendedName>
        <fullName evidence="2">diguanylate cyclase</fullName>
        <ecNumber evidence="2">2.7.7.65</ecNumber>
    </recommendedName>
</protein>
<name>A0A2P5TPM5_9GAMM</name>
<dbReference type="EMBL" id="MPZM01000005">
    <property type="protein sequence ID" value="PPL17656.1"/>
    <property type="molecule type" value="Genomic_DNA"/>
</dbReference>
<dbReference type="Gene3D" id="3.30.450.20">
    <property type="entry name" value="PAS domain"/>
    <property type="match status" value="1"/>
</dbReference>
<dbReference type="Pfam" id="PF00990">
    <property type="entry name" value="GGDEF"/>
    <property type="match status" value="1"/>
</dbReference>
<dbReference type="InterPro" id="IPR035965">
    <property type="entry name" value="PAS-like_dom_sf"/>
</dbReference>
<evidence type="ECO:0000256" key="4">
    <source>
        <dbReference type="SAM" id="Coils"/>
    </source>
</evidence>
<dbReference type="AlphaFoldDB" id="A0A2P5TPM5"/>
<feature type="coiled-coil region" evidence="4">
    <location>
        <begin position="118"/>
        <end position="145"/>
    </location>
</feature>
<dbReference type="Proteomes" id="UP000242231">
    <property type="component" value="Unassembled WGS sequence"/>
</dbReference>
<comment type="caution">
    <text evidence="6">The sequence shown here is derived from an EMBL/GenBank/DDBJ whole genome shotgun (WGS) entry which is preliminary data.</text>
</comment>
<dbReference type="PANTHER" id="PTHR45138">
    <property type="entry name" value="REGULATORY COMPONENTS OF SENSORY TRANSDUCTION SYSTEM"/>
    <property type="match status" value="1"/>
</dbReference>
<keyword evidence="4" id="KW-0175">Coiled coil</keyword>
<dbReference type="CDD" id="cd01949">
    <property type="entry name" value="GGDEF"/>
    <property type="match status" value="1"/>
</dbReference>
<keyword evidence="7" id="KW-1185">Reference proteome</keyword>
<dbReference type="InterPro" id="IPR000160">
    <property type="entry name" value="GGDEF_dom"/>
</dbReference>
<evidence type="ECO:0000313" key="7">
    <source>
        <dbReference type="Proteomes" id="UP000242231"/>
    </source>
</evidence>
<feature type="domain" description="GGDEF" evidence="5">
    <location>
        <begin position="173"/>
        <end position="301"/>
    </location>
</feature>
<dbReference type="InterPro" id="IPR050469">
    <property type="entry name" value="Diguanylate_Cyclase"/>
</dbReference>
<dbReference type="EC" id="2.7.7.65" evidence="2"/>
<evidence type="ECO:0000256" key="3">
    <source>
        <dbReference type="ARBA" id="ARBA00034247"/>
    </source>
</evidence>
<sequence length="302" mass="34365">MKNNLTNIDPCFTLDNLPCGALVTDAEHVILNVNAYFANELYWDINLLIGHKVEIILTKASKVFYQSYLMPMLLHEKNCEEIQLSIVNGNGKRIPITVNAKVDANKKIYWSFFTASNRNKLYDELIQAREKLELQTKELKELASIDELTGLLNRREIKSRSTFVLSQLTSDQHPISILMIDIDFFKSINDNYGHTEGDRVLKELGRVLMNCGRKRDLISRYGGEEFLILLPDTDLEQAVIFANRLHNSVSTILIDGKPLTISVGISLFDEEMSFEEAVNEADTALYKAKDLGRNRTEVFSLA</sequence>
<comment type="catalytic activity">
    <reaction evidence="3">
        <text>2 GTP = 3',3'-c-di-GMP + 2 diphosphate</text>
        <dbReference type="Rhea" id="RHEA:24898"/>
        <dbReference type="ChEBI" id="CHEBI:33019"/>
        <dbReference type="ChEBI" id="CHEBI:37565"/>
        <dbReference type="ChEBI" id="CHEBI:58805"/>
        <dbReference type="EC" id="2.7.7.65"/>
    </reaction>
</comment>
<dbReference type="OrthoDB" id="9812260at2"/>
<accession>A0A2P5TPM5</accession>
<dbReference type="InterPro" id="IPR043128">
    <property type="entry name" value="Rev_trsase/Diguanyl_cyclase"/>
</dbReference>
<gene>
    <name evidence="6" type="ORF">UN63_03550</name>
</gene>
<dbReference type="RefSeq" id="WP_104485415.1">
    <property type="nucleotide sequence ID" value="NZ_BMYB01000011.1"/>
</dbReference>
<evidence type="ECO:0000259" key="5">
    <source>
        <dbReference type="PROSITE" id="PS50887"/>
    </source>
</evidence>
<dbReference type="GO" id="GO:0052621">
    <property type="term" value="F:diguanylate cyclase activity"/>
    <property type="evidence" value="ECO:0007669"/>
    <property type="project" value="UniProtKB-EC"/>
</dbReference>